<dbReference type="AlphaFoldDB" id="A0A069A3M4"/>
<dbReference type="CDD" id="cd17535">
    <property type="entry name" value="REC_NarL-like"/>
    <property type="match status" value="1"/>
</dbReference>
<dbReference type="SMART" id="SM00421">
    <property type="entry name" value="HTH_LUXR"/>
    <property type="match status" value="1"/>
</dbReference>
<keyword evidence="3" id="KW-0238">DNA-binding</keyword>
<dbReference type="Pfam" id="PF00072">
    <property type="entry name" value="Response_reg"/>
    <property type="match status" value="1"/>
</dbReference>
<name>A0A069A3M4_CLODI</name>
<dbReference type="GO" id="GO:0003677">
    <property type="term" value="F:DNA binding"/>
    <property type="evidence" value="ECO:0007669"/>
    <property type="project" value="UniProtKB-KW"/>
</dbReference>
<dbReference type="PANTHER" id="PTHR45566">
    <property type="entry name" value="HTH-TYPE TRANSCRIPTIONAL REGULATOR YHJB-RELATED"/>
    <property type="match status" value="1"/>
</dbReference>
<evidence type="ECO:0000259" key="6">
    <source>
        <dbReference type="PROSITE" id="PS50043"/>
    </source>
</evidence>
<dbReference type="InterPro" id="IPR058245">
    <property type="entry name" value="NreC/VraR/RcsB-like_REC"/>
</dbReference>
<evidence type="ECO:0000256" key="2">
    <source>
        <dbReference type="ARBA" id="ARBA00022553"/>
    </source>
</evidence>
<organism evidence="8">
    <name type="scientific">Clostridioides difficile</name>
    <name type="common">Peptoclostridium difficile</name>
    <dbReference type="NCBI Taxonomy" id="1496"/>
    <lineage>
        <taxon>Bacteria</taxon>
        <taxon>Bacillati</taxon>
        <taxon>Bacillota</taxon>
        <taxon>Clostridia</taxon>
        <taxon>Peptostreptococcales</taxon>
        <taxon>Peptostreptococcaceae</taxon>
        <taxon>Clostridioides</taxon>
    </lineage>
</organism>
<dbReference type="InterPro" id="IPR001789">
    <property type="entry name" value="Sig_transdc_resp-reg_receiver"/>
</dbReference>
<dbReference type="InterPro" id="IPR016032">
    <property type="entry name" value="Sig_transdc_resp-reg_C-effctor"/>
</dbReference>
<dbReference type="RefSeq" id="WP_021367272.1">
    <property type="nucleotide sequence ID" value="NZ_BBYB01000097.1"/>
</dbReference>
<feature type="modified residue" description="4-aspartylphosphate" evidence="5">
    <location>
        <position position="56"/>
    </location>
</feature>
<dbReference type="SUPFAM" id="SSF52172">
    <property type="entry name" value="CheY-like"/>
    <property type="match status" value="1"/>
</dbReference>
<dbReference type="PROSITE" id="PS50043">
    <property type="entry name" value="HTH_LUXR_2"/>
    <property type="match status" value="1"/>
</dbReference>
<dbReference type="InterPro" id="IPR051015">
    <property type="entry name" value="EvgA-like"/>
</dbReference>
<sequence>MVLINILLVDDHMLFAKSLSIALEEYKEIEQFYSTQDIHNLSEMIQDKKIDIVLMDINLRGLSECDGLKVAYNLLETNSTIKIIILTGYDLPVYKHEAKKIGIYGFLNKNISPDSLIDSLLKVYQGVTCFPSENTEVIIEDLTNMEKRILQLICSGKKRKIIADELYISERTLSNHLQHIYDKLDVSSSVEAITKAIKMGYISPVY</sequence>
<dbReference type="SUPFAM" id="SSF46894">
    <property type="entry name" value="C-terminal effector domain of the bipartite response regulators"/>
    <property type="match status" value="1"/>
</dbReference>
<dbReference type="SMART" id="SM00448">
    <property type="entry name" value="REC"/>
    <property type="match status" value="1"/>
</dbReference>
<evidence type="ECO:0000313" key="8">
    <source>
        <dbReference type="EMBL" id="CDS85504.1"/>
    </source>
</evidence>
<evidence type="ECO:0000313" key="10">
    <source>
        <dbReference type="EMBL" id="CDT55602.1"/>
    </source>
</evidence>
<dbReference type="CDD" id="cd06170">
    <property type="entry name" value="LuxR_C_like"/>
    <property type="match status" value="1"/>
</dbReference>
<dbReference type="PANTHER" id="PTHR45566:SF1">
    <property type="entry name" value="HTH-TYPE TRANSCRIPTIONAL REGULATOR YHJB-RELATED"/>
    <property type="match status" value="1"/>
</dbReference>
<dbReference type="Pfam" id="PF00196">
    <property type="entry name" value="GerE"/>
    <property type="match status" value="1"/>
</dbReference>
<dbReference type="EMBL" id="LK933249">
    <property type="protein sequence ID" value="CDT55602.1"/>
    <property type="molecule type" value="Genomic_DNA"/>
</dbReference>
<gene>
    <name evidence="10" type="ORF">BN1095_560038</name>
    <name evidence="9" type="ORF">BN1096_740019</name>
    <name evidence="8" type="ORF">BN1097_500077</name>
</gene>
<evidence type="ECO:0000259" key="7">
    <source>
        <dbReference type="PROSITE" id="PS50110"/>
    </source>
</evidence>
<comment type="function">
    <text evidence="4">May play the central regulatory role in sporulation. It may be an element of the effector pathway responsible for the activation of sporulation genes in response to nutritional stress. Spo0A may act in concert with spo0H (a sigma factor) to control the expression of some genes that are critical to the sporulation process.</text>
</comment>
<evidence type="ECO:0000256" key="1">
    <source>
        <dbReference type="ARBA" id="ARBA00018672"/>
    </source>
</evidence>
<accession>A0A069A3M4</accession>
<keyword evidence="2 5" id="KW-0597">Phosphoprotein</keyword>
<evidence type="ECO:0000313" key="9">
    <source>
        <dbReference type="EMBL" id="CDS89263.1"/>
    </source>
</evidence>
<evidence type="ECO:0000256" key="4">
    <source>
        <dbReference type="ARBA" id="ARBA00024867"/>
    </source>
</evidence>
<dbReference type="Gene3D" id="1.10.10.10">
    <property type="entry name" value="Winged helix-like DNA-binding domain superfamily/Winged helix DNA-binding domain"/>
    <property type="match status" value="1"/>
</dbReference>
<dbReference type="InterPro" id="IPR000792">
    <property type="entry name" value="Tscrpt_reg_LuxR_C"/>
</dbReference>
<evidence type="ECO:0000256" key="5">
    <source>
        <dbReference type="PROSITE-ProRule" id="PRU00169"/>
    </source>
</evidence>
<feature type="domain" description="HTH luxR-type" evidence="6">
    <location>
        <begin position="135"/>
        <end position="200"/>
    </location>
</feature>
<feature type="domain" description="Response regulatory" evidence="7">
    <location>
        <begin position="5"/>
        <end position="124"/>
    </location>
</feature>
<dbReference type="EMBL" id="LK932529">
    <property type="protein sequence ID" value="CDS89263.1"/>
    <property type="molecule type" value="Genomic_DNA"/>
</dbReference>
<proteinExistence type="predicted"/>
<dbReference type="GO" id="GO:0000160">
    <property type="term" value="P:phosphorelay signal transduction system"/>
    <property type="evidence" value="ECO:0007669"/>
    <property type="project" value="InterPro"/>
</dbReference>
<dbReference type="InterPro" id="IPR036388">
    <property type="entry name" value="WH-like_DNA-bd_sf"/>
</dbReference>
<dbReference type="Gene3D" id="3.40.50.2300">
    <property type="match status" value="1"/>
</dbReference>
<dbReference type="PROSITE" id="PS50110">
    <property type="entry name" value="RESPONSE_REGULATORY"/>
    <property type="match status" value="1"/>
</dbReference>
<dbReference type="GO" id="GO:0006355">
    <property type="term" value="P:regulation of DNA-templated transcription"/>
    <property type="evidence" value="ECO:0007669"/>
    <property type="project" value="InterPro"/>
</dbReference>
<protein>
    <recommendedName>
        <fullName evidence="1">Stage 0 sporulation protein A homolog</fullName>
    </recommendedName>
</protein>
<reference evidence="8" key="1">
    <citation type="submission" date="2014-07" db="EMBL/GenBank/DDBJ databases">
        <authorList>
            <person name="Monot Marc"/>
        </authorList>
    </citation>
    <scope>NUCLEOTIDE SEQUENCE</scope>
    <source>
        <strain evidence="10">7032989</strain>
        <strain evidence="8">7032994</strain>
    </source>
</reference>
<dbReference type="PRINTS" id="PR00038">
    <property type="entry name" value="HTHLUXR"/>
</dbReference>
<dbReference type="InterPro" id="IPR011006">
    <property type="entry name" value="CheY-like_superfamily"/>
</dbReference>
<dbReference type="EMBL" id="LK932388">
    <property type="protein sequence ID" value="CDS85504.1"/>
    <property type="molecule type" value="Genomic_DNA"/>
</dbReference>
<evidence type="ECO:0000256" key="3">
    <source>
        <dbReference type="ARBA" id="ARBA00023125"/>
    </source>
</evidence>